<dbReference type="InParanoid" id="B8C478"/>
<accession>B8C478</accession>
<dbReference type="GeneID" id="7453312"/>
<feature type="compositionally biased region" description="Basic and acidic residues" evidence="1">
    <location>
        <begin position="289"/>
        <end position="303"/>
    </location>
</feature>
<dbReference type="InterPro" id="IPR009724">
    <property type="entry name" value="TMEM70"/>
</dbReference>
<sequence length="303" mass="33088">MALRAIRLVSALSPTAIHNGRQFHSKALKTFRGGLFSAHDLVFSRSDVSTATSPTYDGWSRQYRFSHRRQPLGSCNTTARSFSSTGNEDNADNQPEKFSVEYSDDEPTLVYEGPFASLTLKLKRVSLTSAVIGLVGLPALSLFYGAGAVPAIGQIAVIATAGITAVGSTALLGYCFSPYVHTLEVLPEKVTSESDGNEDEGDGNATSNNTDEGVDTQRLARIVTRDILARRVETVFNPATDISPPPSNNSRPFCNFMVKGLPMYVHPELVHDYKLRVQLVGEEPQQEDAETRNKKKVDDDEFL</sequence>
<dbReference type="PaxDb" id="35128-Thaps6401"/>
<keyword evidence="4" id="KW-1185">Reference proteome</keyword>
<organism evidence="3 4">
    <name type="scientific">Thalassiosira pseudonana</name>
    <name type="common">Marine diatom</name>
    <name type="synonym">Cyclotella nana</name>
    <dbReference type="NCBI Taxonomy" id="35128"/>
    <lineage>
        <taxon>Eukaryota</taxon>
        <taxon>Sar</taxon>
        <taxon>Stramenopiles</taxon>
        <taxon>Ochrophyta</taxon>
        <taxon>Bacillariophyta</taxon>
        <taxon>Coscinodiscophyceae</taxon>
        <taxon>Thalassiosirophycidae</taxon>
        <taxon>Thalassiosirales</taxon>
        <taxon>Thalassiosiraceae</taxon>
        <taxon>Thalassiosira</taxon>
    </lineage>
</organism>
<dbReference type="PANTHER" id="PTHR13281">
    <property type="entry name" value="TRANSMEMBRANE PROTEIN 70, MITOCHONDRIAL"/>
    <property type="match status" value="1"/>
</dbReference>
<protein>
    <recommendedName>
        <fullName evidence="5">Transmembrane protein 186</fullName>
    </recommendedName>
</protein>
<keyword evidence="2" id="KW-0812">Transmembrane</keyword>
<proteinExistence type="predicted"/>
<evidence type="ECO:0000313" key="3">
    <source>
        <dbReference type="EMBL" id="EED91281.1"/>
    </source>
</evidence>
<keyword evidence="2" id="KW-1133">Transmembrane helix</keyword>
<evidence type="ECO:0000256" key="2">
    <source>
        <dbReference type="SAM" id="Phobius"/>
    </source>
</evidence>
<gene>
    <name evidence="3" type="ORF">THAPSDRAFT_6401</name>
</gene>
<reference evidence="3 4" key="2">
    <citation type="journal article" date="2008" name="Nature">
        <title>The Phaeodactylum genome reveals the evolutionary history of diatom genomes.</title>
        <authorList>
            <person name="Bowler C."/>
            <person name="Allen A.E."/>
            <person name="Badger J.H."/>
            <person name="Grimwood J."/>
            <person name="Jabbari K."/>
            <person name="Kuo A."/>
            <person name="Maheswari U."/>
            <person name="Martens C."/>
            <person name="Maumus F."/>
            <person name="Otillar R.P."/>
            <person name="Rayko E."/>
            <person name="Salamov A."/>
            <person name="Vandepoele K."/>
            <person name="Beszteri B."/>
            <person name="Gruber A."/>
            <person name="Heijde M."/>
            <person name="Katinka M."/>
            <person name="Mock T."/>
            <person name="Valentin K."/>
            <person name="Verret F."/>
            <person name="Berges J.A."/>
            <person name="Brownlee C."/>
            <person name="Cadoret J.P."/>
            <person name="Chiovitti A."/>
            <person name="Choi C.J."/>
            <person name="Coesel S."/>
            <person name="De Martino A."/>
            <person name="Detter J.C."/>
            <person name="Durkin C."/>
            <person name="Falciatore A."/>
            <person name="Fournet J."/>
            <person name="Haruta M."/>
            <person name="Huysman M.J."/>
            <person name="Jenkins B.D."/>
            <person name="Jiroutova K."/>
            <person name="Jorgensen R.E."/>
            <person name="Joubert Y."/>
            <person name="Kaplan A."/>
            <person name="Kroger N."/>
            <person name="Kroth P.G."/>
            <person name="La Roche J."/>
            <person name="Lindquist E."/>
            <person name="Lommer M."/>
            <person name="Martin-Jezequel V."/>
            <person name="Lopez P.J."/>
            <person name="Lucas S."/>
            <person name="Mangogna M."/>
            <person name="McGinnis K."/>
            <person name="Medlin L.K."/>
            <person name="Montsant A."/>
            <person name="Oudot-Le Secq M.P."/>
            <person name="Napoli C."/>
            <person name="Obornik M."/>
            <person name="Parker M.S."/>
            <person name="Petit J.L."/>
            <person name="Porcel B.M."/>
            <person name="Poulsen N."/>
            <person name="Robison M."/>
            <person name="Rychlewski L."/>
            <person name="Rynearson T.A."/>
            <person name="Schmutz J."/>
            <person name="Shapiro H."/>
            <person name="Siaut M."/>
            <person name="Stanley M."/>
            <person name="Sussman M.R."/>
            <person name="Taylor A.R."/>
            <person name="Vardi A."/>
            <person name="von Dassow P."/>
            <person name="Vyverman W."/>
            <person name="Willis A."/>
            <person name="Wyrwicz L.S."/>
            <person name="Rokhsar D.S."/>
            <person name="Weissenbach J."/>
            <person name="Armbrust E.V."/>
            <person name="Green B.R."/>
            <person name="Van de Peer Y."/>
            <person name="Grigoriev I.V."/>
        </authorList>
    </citation>
    <scope>NUCLEOTIDE SEQUENCE [LARGE SCALE GENOMIC DNA]</scope>
    <source>
        <strain evidence="3 4">CCMP1335</strain>
    </source>
</reference>
<dbReference type="eggNOG" id="ENOG502SEKA">
    <property type="taxonomic scope" value="Eukaryota"/>
</dbReference>
<dbReference type="GO" id="GO:0031966">
    <property type="term" value="C:mitochondrial membrane"/>
    <property type="evidence" value="ECO:0000318"/>
    <property type="project" value="GO_Central"/>
</dbReference>
<dbReference type="EMBL" id="CM000643">
    <property type="protein sequence ID" value="EED91281.1"/>
    <property type="molecule type" value="Genomic_DNA"/>
</dbReference>
<dbReference type="RefSeq" id="XP_002291174.1">
    <property type="nucleotide sequence ID" value="XM_002291138.1"/>
</dbReference>
<feature type="region of interest" description="Disordered" evidence="1">
    <location>
        <begin position="281"/>
        <end position="303"/>
    </location>
</feature>
<evidence type="ECO:0000256" key="1">
    <source>
        <dbReference type="SAM" id="MobiDB-lite"/>
    </source>
</evidence>
<evidence type="ECO:0008006" key="5">
    <source>
        <dbReference type="Google" id="ProtNLM"/>
    </source>
</evidence>
<evidence type="ECO:0000313" key="4">
    <source>
        <dbReference type="Proteomes" id="UP000001449"/>
    </source>
</evidence>
<dbReference type="GO" id="GO:0033615">
    <property type="term" value="P:mitochondrial proton-transporting ATP synthase complex assembly"/>
    <property type="evidence" value="ECO:0000318"/>
    <property type="project" value="GO_Central"/>
</dbReference>
<name>B8C478_THAPS</name>
<keyword evidence="2" id="KW-0472">Membrane</keyword>
<feature type="region of interest" description="Disordered" evidence="1">
    <location>
        <begin position="190"/>
        <end position="215"/>
    </location>
</feature>
<feature type="compositionally biased region" description="Polar residues" evidence="1">
    <location>
        <begin position="73"/>
        <end position="88"/>
    </location>
</feature>
<dbReference type="AlphaFoldDB" id="B8C478"/>
<dbReference type="KEGG" id="tps:THAPSDRAFT_6401"/>
<dbReference type="Proteomes" id="UP000001449">
    <property type="component" value="Chromosome 6"/>
</dbReference>
<feature type="transmembrane region" description="Helical" evidence="2">
    <location>
        <begin position="125"/>
        <end position="146"/>
    </location>
</feature>
<reference evidence="3 4" key="1">
    <citation type="journal article" date="2004" name="Science">
        <title>The genome of the diatom Thalassiosira pseudonana: ecology, evolution, and metabolism.</title>
        <authorList>
            <person name="Armbrust E.V."/>
            <person name="Berges J.A."/>
            <person name="Bowler C."/>
            <person name="Green B.R."/>
            <person name="Martinez D."/>
            <person name="Putnam N.H."/>
            <person name="Zhou S."/>
            <person name="Allen A.E."/>
            <person name="Apt K.E."/>
            <person name="Bechner M."/>
            <person name="Brzezinski M.A."/>
            <person name="Chaal B.K."/>
            <person name="Chiovitti A."/>
            <person name="Davis A.K."/>
            <person name="Demarest M.S."/>
            <person name="Detter J.C."/>
            <person name="Glavina T."/>
            <person name="Goodstein D."/>
            <person name="Hadi M.Z."/>
            <person name="Hellsten U."/>
            <person name="Hildebrand M."/>
            <person name="Jenkins B.D."/>
            <person name="Jurka J."/>
            <person name="Kapitonov V.V."/>
            <person name="Kroger N."/>
            <person name="Lau W.W."/>
            <person name="Lane T.W."/>
            <person name="Larimer F.W."/>
            <person name="Lippmeier J.C."/>
            <person name="Lucas S."/>
            <person name="Medina M."/>
            <person name="Montsant A."/>
            <person name="Obornik M."/>
            <person name="Parker M.S."/>
            <person name="Palenik B."/>
            <person name="Pazour G.J."/>
            <person name="Richardson P.M."/>
            <person name="Rynearson T.A."/>
            <person name="Saito M.A."/>
            <person name="Schwartz D.C."/>
            <person name="Thamatrakoln K."/>
            <person name="Valentin K."/>
            <person name="Vardi A."/>
            <person name="Wilkerson F.P."/>
            <person name="Rokhsar D.S."/>
        </authorList>
    </citation>
    <scope>NUCLEOTIDE SEQUENCE [LARGE SCALE GENOMIC DNA]</scope>
    <source>
        <strain evidence="3 4">CCMP1335</strain>
    </source>
</reference>
<dbReference type="HOGENOM" id="CLU_919761_0_0_1"/>
<dbReference type="STRING" id="35128.B8C478"/>
<feature type="region of interest" description="Disordered" evidence="1">
    <location>
        <begin position="71"/>
        <end position="95"/>
    </location>
</feature>
<feature type="transmembrane region" description="Helical" evidence="2">
    <location>
        <begin position="152"/>
        <end position="176"/>
    </location>
</feature>
<dbReference type="PANTHER" id="PTHR13281:SF0">
    <property type="entry name" value="TRANSMEMBRANE PROTEIN 70, MITOCHONDRIAL"/>
    <property type="match status" value="1"/>
</dbReference>